<dbReference type="EMBL" id="HACA01023212">
    <property type="protein sequence ID" value="CDW40573.1"/>
    <property type="molecule type" value="Transcribed_RNA"/>
</dbReference>
<organism evidence="1">
    <name type="scientific">Lepeophtheirus salmonis</name>
    <name type="common">Salmon louse</name>
    <name type="synonym">Caligus salmonis</name>
    <dbReference type="NCBI Taxonomy" id="72036"/>
    <lineage>
        <taxon>Eukaryota</taxon>
        <taxon>Metazoa</taxon>
        <taxon>Ecdysozoa</taxon>
        <taxon>Arthropoda</taxon>
        <taxon>Crustacea</taxon>
        <taxon>Multicrustacea</taxon>
        <taxon>Hexanauplia</taxon>
        <taxon>Copepoda</taxon>
        <taxon>Siphonostomatoida</taxon>
        <taxon>Caligidae</taxon>
        <taxon>Lepeophtheirus</taxon>
    </lineage>
</organism>
<sequence length="34" mass="3861">MIYDGPLCLIIVGCYLILYIAMASDENPLYNEHV</sequence>
<reference evidence="1" key="1">
    <citation type="submission" date="2014-05" db="EMBL/GenBank/DDBJ databases">
        <authorList>
            <person name="Chronopoulou M."/>
        </authorList>
    </citation>
    <scope>NUCLEOTIDE SEQUENCE</scope>
    <source>
        <tissue evidence="1">Whole organism</tissue>
    </source>
</reference>
<accession>A0A0K2UQQ0</accession>
<dbReference type="AlphaFoldDB" id="A0A0K2UQQ0"/>
<protein>
    <submittedName>
        <fullName evidence="1">Uncharacterized protein</fullName>
    </submittedName>
</protein>
<name>A0A0K2UQQ0_LEPSM</name>
<proteinExistence type="predicted"/>
<evidence type="ECO:0000313" key="1">
    <source>
        <dbReference type="EMBL" id="CDW40573.1"/>
    </source>
</evidence>